<dbReference type="AlphaFoldDB" id="A0A8D0GZZ7"/>
<reference evidence="1" key="2">
    <citation type="submission" date="2025-09" db="UniProtKB">
        <authorList>
            <consortium name="Ensembl"/>
        </authorList>
    </citation>
    <scope>IDENTIFICATION</scope>
</reference>
<proteinExistence type="predicted"/>
<dbReference type="SUPFAM" id="SSF56854">
    <property type="entry name" value="Bcl-2 inhibitors of programmed cell death"/>
    <property type="match status" value="1"/>
</dbReference>
<dbReference type="InterPro" id="IPR036834">
    <property type="entry name" value="Bcl-2-like_sf"/>
</dbReference>
<dbReference type="GO" id="GO:0042981">
    <property type="term" value="P:regulation of apoptotic process"/>
    <property type="evidence" value="ECO:0007669"/>
    <property type="project" value="InterPro"/>
</dbReference>
<organism evidence="1 2">
    <name type="scientific">Sphenodon punctatus</name>
    <name type="common">Tuatara</name>
    <name type="synonym">Hatteria punctata</name>
    <dbReference type="NCBI Taxonomy" id="8508"/>
    <lineage>
        <taxon>Eukaryota</taxon>
        <taxon>Metazoa</taxon>
        <taxon>Chordata</taxon>
        <taxon>Craniata</taxon>
        <taxon>Vertebrata</taxon>
        <taxon>Euteleostomi</taxon>
        <taxon>Lepidosauria</taxon>
        <taxon>Sphenodontia</taxon>
        <taxon>Sphenodontidae</taxon>
        <taxon>Sphenodon</taxon>
    </lineage>
</organism>
<accession>A0A8D0GZZ7</accession>
<dbReference type="Proteomes" id="UP000694392">
    <property type="component" value="Unplaced"/>
</dbReference>
<dbReference type="GeneTree" id="ENSGT00390000018096"/>
<sequence>MESCRTFEEQTECVVKALLSGLLENEEISFRSLKADSAGRSLPAAASDASTFDPVVIASRLRVLGDLYNEDLEQPAQQLIAEVTKGKVEQFGATVDSLSKIWSTLNPGLGYERAFLAVSVKLFVYLAQKVPSVVSRLQLADIINGNRQVRGYIEAHGGWENLES</sequence>
<name>A0A8D0GZZ7_SPHPU</name>
<evidence type="ECO:0000313" key="1">
    <source>
        <dbReference type="Ensembl" id="ENSSPUP00000016477.1"/>
    </source>
</evidence>
<keyword evidence="2" id="KW-1185">Reference proteome</keyword>
<evidence type="ECO:0000313" key="2">
    <source>
        <dbReference type="Proteomes" id="UP000694392"/>
    </source>
</evidence>
<dbReference type="Ensembl" id="ENSSPUT00000017553.1">
    <property type="protein sequence ID" value="ENSSPUP00000016477.1"/>
    <property type="gene ID" value="ENSSPUG00000012761.1"/>
</dbReference>
<dbReference type="GO" id="GO:0005634">
    <property type="term" value="C:nucleus"/>
    <property type="evidence" value="ECO:0007669"/>
    <property type="project" value="Ensembl"/>
</dbReference>
<dbReference type="PANTHER" id="PTHR36466:SF1">
    <property type="entry name" value="BCL-2-LIKE PROTEIN 15"/>
    <property type="match status" value="1"/>
</dbReference>
<dbReference type="OMA" id="QVAISMT"/>
<gene>
    <name evidence="1" type="primary">BCL2L15</name>
</gene>
<dbReference type="PANTHER" id="PTHR36466">
    <property type="entry name" value="BCL-2-LIKE PROTEIN 15"/>
    <property type="match status" value="1"/>
</dbReference>
<dbReference type="InterPro" id="IPR033543">
    <property type="entry name" value="BCL2L15"/>
</dbReference>
<protein>
    <submittedName>
        <fullName evidence="1">BCL2 like 15</fullName>
    </submittedName>
</protein>
<dbReference type="GO" id="GO:0005829">
    <property type="term" value="C:cytosol"/>
    <property type="evidence" value="ECO:0007669"/>
    <property type="project" value="Ensembl"/>
</dbReference>
<reference evidence="1" key="1">
    <citation type="submission" date="2025-08" db="UniProtKB">
        <authorList>
            <consortium name="Ensembl"/>
        </authorList>
    </citation>
    <scope>IDENTIFICATION</scope>
</reference>